<dbReference type="OrthoDB" id="6770063at2759"/>
<dbReference type="EMBL" id="LGRN01000047">
    <property type="protein sequence ID" value="OJD18073.1"/>
    <property type="molecule type" value="Genomic_DNA"/>
</dbReference>
<comment type="caution">
    <text evidence="5">The sequence shown here is derived from an EMBL/GenBank/DDBJ whole genome shotgun (WGS) entry which is preliminary data.</text>
</comment>
<evidence type="ECO:0000256" key="2">
    <source>
        <dbReference type="ARBA" id="ARBA00022692"/>
    </source>
</evidence>
<dbReference type="SUPFAM" id="SSF103473">
    <property type="entry name" value="MFS general substrate transporter"/>
    <property type="match status" value="1"/>
</dbReference>
<dbReference type="GO" id="GO:0022857">
    <property type="term" value="F:transmembrane transporter activity"/>
    <property type="evidence" value="ECO:0007669"/>
    <property type="project" value="TreeGrafter"/>
</dbReference>
<protein>
    <recommendedName>
        <fullName evidence="7">Major facilitator superfamily (MFS) profile domain-containing protein</fullName>
    </recommendedName>
</protein>
<name>A0A1J9PNS0_9EURO</name>
<proteinExistence type="predicted"/>
<dbReference type="PANTHER" id="PTHR23502">
    <property type="entry name" value="MAJOR FACILITATOR SUPERFAMILY"/>
    <property type="match status" value="1"/>
</dbReference>
<keyword evidence="3" id="KW-1133">Transmembrane helix</keyword>
<sequence>MADPNPIDSIMMVSAPRDAEPASSQLPPLAAASSKIAKEFQPYHGVEVSTIMAPALSTIAIELSMPAAESAMSLSIYLFASAFGPLIMGPLSEILALDVLVHIRISSCNDHHVIFLLLRVLRSPLILRKRAERFRKETGNPSFCTESQRLDGDRSSTAAFIRSITRPLRLLMFHPPSSKFHLFSAASTTASCTEYITLSTLSNLWILHYHKSVEISGFHYYACSLGELAGSQVSARLMDHFSKRPQDRGFAPESRIPLMIPGIIPE</sequence>
<keyword evidence="4" id="KW-0472">Membrane</keyword>
<dbReference type="AlphaFoldDB" id="A0A1J9PNS0"/>
<dbReference type="Proteomes" id="UP000182235">
    <property type="component" value="Unassembled WGS sequence"/>
</dbReference>
<evidence type="ECO:0000313" key="5">
    <source>
        <dbReference type="EMBL" id="OJD18073.1"/>
    </source>
</evidence>
<evidence type="ECO:0000256" key="1">
    <source>
        <dbReference type="ARBA" id="ARBA00004141"/>
    </source>
</evidence>
<reference evidence="5 6" key="1">
    <citation type="submission" date="2015-07" db="EMBL/GenBank/DDBJ databases">
        <title>Emmonsia species relationships and genome sequence.</title>
        <authorList>
            <consortium name="The Broad Institute Genomics Platform"/>
            <person name="Cuomo C.A."/>
            <person name="Munoz J.F."/>
            <person name="Imamovic A."/>
            <person name="Priest M.E."/>
            <person name="Young S."/>
            <person name="Clay O.K."/>
            <person name="McEwen J.G."/>
        </authorList>
    </citation>
    <scope>NUCLEOTIDE SEQUENCE [LARGE SCALE GENOMIC DNA]</scope>
    <source>
        <strain evidence="5 6">UAMH 9510</strain>
    </source>
</reference>
<dbReference type="VEuPathDB" id="FungiDB:AJ78_01903"/>
<evidence type="ECO:0008006" key="7">
    <source>
        <dbReference type="Google" id="ProtNLM"/>
    </source>
</evidence>
<comment type="subcellular location">
    <subcellularLocation>
        <location evidence="1">Membrane</location>
        <topology evidence="1">Multi-pass membrane protein</topology>
    </subcellularLocation>
</comment>
<keyword evidence="6" id="KW-1185">Reference proteome</keyword>
<dbReference type="PANTHER" id="PTHR23502:SF60">
    <property type="entry name" value="MAJOR FACILITATOR SUPERFAMILY (MFS) PROFILE DOMAIN-CONTAINING PROTEIN-RELATED"/>
    <property type="match status" value="1"/>
</dbReference>
<gene>
    <name evidence="5" type="ORF">AJ78_01903</name>
</gene>
<evidence type="ECO:0000256" key="3">
    <source>
        <dbReference type="ARBA" id="ARBA00022989"/>
    </source>
</evidence>
<dbReference type="GO" id="GO:0016020">
    <property type="term" value="C:membrane"/>
    <property type="evidence" value="ECO:0007669"/>
    <property type="project" value="UniProtKB-SubCell"/>
</dbReference>
<dbReference type="STRING" id="1447872.A0A1J9PNS0"/>
<dbReference type="InterPro" id="IPR036259">
    <property type="entry name" value="MFS_trans_sf"/>
</dbReference>
<keyword evidence="2" id="KW-0812">Transmembrane</keyword>
<accession>A0A1J9PNS0</accession>
<dbReference type="Gene3D" id="1.20.1720.10">
    <property type="entry name" value="Multidrug resistance protein D"/>
    <property type="match status" value="1"/>
</dbReference>
<evidence type="ECO:0000256" key="4">
    <source>
        <dbReference type="ARBA" id="ARBA00023136"/>
    </source>
</evidence>
<evidence type="ECO:0000313" key="6">
    <source>
        <dbReference type="Proteomes" id="UP000182235"/>
    </source>
</evidence>
<organism evidence="5 6">
    <name type="scientific">Emergomyces pasteurianus Ep9510</name>
    <dbReference type="NCBI Taxonomy" id="1447872"/>
    <lineage>
        <taxon>Eukaryota</taxon>
        <taxon>Fungi</taxon>
        <taxon>Dikarya</taxon>
        <taxon>Ascomycota</taxon>
        <taxon>Pezizomycotina</taxon>
        <taxon>Eurotiomycetes</taxon>
        <taxon>Eurotiomycetidae</taxon>
        <taxon>Onygenales</taxon>
        <taxon>Ajellomycetaceae</taxon>
        <taxon>Emergomyces</taxon>
    </lineage>
</organism>